<keyword evidence="4" id="KW-1015">Disulfide bond</keyword>
<dbReference type="Proteomes" id="UP000838756">
    <property type="component" value="Unassembled WGS sequence"/>
</dbReference>
<dbReference type="SMART" id="SM00020">
    <property type="entry name" value="Tryp_SPc"/>
    <property type="match status" value="1"/>
</dbReference>
<dbReference type="Pfam" id="PF00089">
    <property type="entry name" value="Trypsin"/>
    <property type="match status" value="1"/>
</dbReference>
<gene>
    <name evidence="6" type="primary">jg13863</name>
    <name evidence="6" type="ORF">PAEG_LOCUS22368</name>
</gene>
<dbReference type="PANTHER" id="PTHR24276:SF98">
    <property type="entry name" value="FI18310P1-RELATED"/>
    <property type="match status" value="1"/>
</dbReference>
<keyword evidence="2" id="KW-0378">Hydrolase</keyword>
<dbReference type="EMBL" id="CAKXAJ010026031">
    <property type="protein sequence ID" value="CAH2252053.1"/>
    <property type="molecule type" value="Genomic_DNA"/>
</dbReference>
<keyword evidence="3" id="KW-0720">Serine protease</keyword>
<dbReference type="AlphaFoldDB" id="A0A8S4S563"/>
<proteinExistence type="predicted"/>
<evidence type="ECO:0000313" key="7">
    <source>
        <dbReference type="Proteomes" id="UP000838756"/>
    </source>
</evidence>
<sequence>MYFHLANTKNYENYDEIPEAYYERSGSVDSESNEVYNVSIKERPIRERNTELKSNFFNGIKTIDKSPSLYANSKQSSTSRLKDNRKCTQTHVSDYPYSVSILKKGAHYVSGALIHKEWIITVAEEFYNIRETIKLFRARLGSVNCKKGGALVPLKKIEIHPSYVYNQPGFDLAMLRIGQVLQCSNYIRPITLSIVKGPIANAKFLSTYWPRLMVNGKVLPQTAKERMKPHSMRVSTQKLIPWDKCYDIIQTYNLTLDSSSLCLEPIMSHHSPCMPDVGAPVIADDGLWGITSGWISDDCATYPSPTIFTRISLEPTTSWLDTLLDEDTK</sequence>
<organism evidence="6 7">
    <name type="scientific">Pararge aegeria aegeria</name>
    <dbReference type="NCBI Taxonomy" id="348720"/>
    <lineage>
        <taxon>Eukaryota</taxon>
        <taxon>Metazoa</taxon>
        <taxon>Ecdysozoa</taxon>
        <taxon>Arthropoda</taxon>
        <taxon>Hexapoda</taxon>
        <taxon>Insecta</taxon>
        <taxon>Pterygota</taxon>
        <taxon>Neoptera</taxon>
        <taxon>Endopterygota</taxon>
        <taxon>Lepidoptera</taxon>
        <taxon>Glossata</taxon>
        <taxon>Ditrysia</taxon>
        <taxon>Papilionoidea</taxon>
        <taxon>Nymphalidae</taxon>
        <taxon>Satyrinae</taxon>
        <taxon>Satyrini</taxon>
        <taxon>Parargina</taxon>
        <taxon>Pararge</taxon>
    </lineage>
</organism>
<comment type="caution">
    <text evidence="6">The sequence shown here is derived from an EMBL/GenBank/DDBJ whole genome shotgun (WGS) entry which is preliminary data.</text>
</comment>
<dbReference type="GO" id="GO:0006508">
    <property type="term" value="P:proteolysis"/>
    <property type="evidence" value="ECO:0007669"/>
    <property type="project" value="UniProtKB-KW"/>
</dbReference>
<dbReference type="InterPro" id="IPR050430">
    <property type="entry name" value="Peptidase_S1"/>
</dbReference>
<accession>A0A8S4S563</accession>
<evidence type="ECO:0000313" key="6">
    <source>
        <dbReference type="EMBL" id="CAH2252053.1"/>
    </source>
</evidence>
<feature type="domain" description="Peptidase S1" evidence="5">
    <location>
        <begin position="81"/>
        <end position="325"/>
    </location>
</feature>
<evidence type="ECO:0000256" key="3">
    <source>
        <dbReference type="ARBA" id="ARBA00022825"/>
    </source>
</evidence>
<dbReference type="Gene3D" id="2.40.10.10">
    <property type="entry name" value="Trypsin-like serine proteases"/>
    <property type="match status" value="2"/>
</dbReference>
<dbReference type="PROSITE" id="PS50240">
    <property type="entry name" value="TRYPSIN_DOM"/>
    <property type="match status" value="1"/>
</dbReference>
<dbReference type="PANTHER" id="PTHR24276">
    <property type="entry name" value="POLYSERASE-RELATED"/>
    <property type="match status" value="1"/>
</dbReference>
<dbReference type="InterPro" id="IPR001254">
    <property type="entry name" value="Trypsin_dom"/>
</dbReference>
<evidence type="ECO:0000259" key="5">
    <source>
        <dbReference type="PROSITE" id="PS50240"/>
    </source>
</evidence>
<dbReference type="InterPro" id="IPR009003">
    <property type="entry name" value="Peptidase_S1_PA"/>
</dbReference>
<name>A0A8S4S563_9NEOP</name>
<dbReference type="InterPro" id="IPR043504">
    <property type="entry name" value="Peptidase_S1_PA_chymotrypsin"/>
</dbReference>
<dbReference type="GO" id="GO:0004252">
    <property type="term" value="F:serine-type endopeptidase activity"/>
    <property type="evidence" value="ECO:0007669"/>
    <property type="project" value="InterPro"/>
</dbReference>
<evidence type="ECO:0000256" key="4">
    <source>
        <dbReference type="ARBA" id="ARBA00023157"/>
    </source>
</evidence>
<evidence type="ECO:0000256" key="1">
    <source>
        <dbReference type="ARBA" id="ARBA00022670"/>
    </source>
</evidence>
<keyword evidence="7" id="KW-1185">Reference proteome</keyword>
<dbReference type="OrthoDB" id="6371647at2759"/>
<protein>
    <submittedName>
        <fullName evidence="6">Jg13863 protein</fullName>
    </submittedName>
</protein>
<evidence type="ECO:0000256" key="2">
    <source>
        <dbReference type="ARBA" id="ARBA00022801"/>
    </source>
</evidence>
<dbReference type="SUPFAM" id="SSF50494">
    <property type="entry name" value="Trypsin-like serine proteases"/>
    <property type="match status" value="1"/>
</dbReference>
<keyword evidence="1" id="KW-0645">Protease</keyword>
<reference evidence="6" key="1">
    <citation type="submission" date="2022-03" db="EMBL/GenBank/DDBJ databases">
        <authorList>
            <person name="Lindestad O."/>
        </authorList>
    </citation>
    <scope>NUCLEOTIDE SEQUENCE</scope>
</reference>